<gene>
    <name evidence="2" type="ORF">GCM10023186_04400</name>
</gene>
<dbReference type="EMBL" id="BAABHA010000001">
    <property type="protein sequence ID" value="GAA4373616.1"/>
    <property type="molecule type" value="Genomic_DNA"/>
</dbReference>
<keyword evidence="3" id="KW-1185">Reference proteome</keyword>
<dbReference type="RefSeq" id="WP_345220954.1">
    <property type="nucleotide sequence ID" value="NZ_BAABHA010000001.1"/>
</dbReference>
<dbReference type="Proteomes" id="UP001500454">
    <property type="component" value="Unassembled WGS sequence"/>
</dbReference>
<name>A0ABP8IVE8_9BACT</name>
<feature type="chain" id="PRO_5047402625" evidence="1">
    <location>
        <begin position="23"/>
        <end position="515"/>
    </location>
</feature>
<feature type="signal peptide" evidence="1">
    <location>
        <begin position="1"/>
        <end position="22"/>
    </location>
</feature>
<comment type="caution">
    <text evidence="2">The sequence shown here is derived from an EMBL/GenBank/DDBJ whole genome shotgun (WGS) entry which is preliminary data.</text>
</comment>
<evidence type="ECO:0000256" key="1">
    <source>
        <dbReference type="SAM" id="SignalP"/>
    </source>
</evidence>
<organism evidence="2 3">
    <name type="scientific">Hymenobacter koreensis</name>
    <dbReference type="NCBI Taxonomy" id="1084523"/>
    <lineage>
        <taxon>Bacteria</taxon>
        <taxon>Pseudomonadati</taxon>
        <taxon>Bacteroidota</taxon>
        <taxon>Cytophagia</taxon>
        <taxon>Cytophagales</taxon>
        <taxon>Hymenobacteraceae</taxon>
        <taxon>Hymenobacter</taxon>
    </lineage>
</organism>
<evidence type="ECO:0000313" key="2">
    <source>
        <dbReference type="EMBL" id="GAA4373616.1"/>
    </source>
</evidence>
<keyword evidence="1" id="KW-0732">Signal</keyword>
<proteinExistence type="predicted"/>
<evidence type="ECO:0000313" key="3">
    <source>
        <dbReference type="Proteomes" id="UP001500454"/>
    </source>
</evidence>
<reference evidence="3" key="1">
    <citation type="journal article" date="2019" name="Int. J. Syst. Evol. Microbiol.">
        <title>The Global Catalogue of Microorganisms (GCM) 10K type strain sequencing project: providing services to taxonomists for standard genome sequencing and annotation.</title>
        <authorList>
            <consortium name="The Broad Institute Genomics Platform"/>
            <consortium name="The Broad Institute Genome Sequencing Center for Infectious Disease"/>
            <person name="Wu L."/>
            <person name="Ma J."/>
        </authorList>
    </citation>
    <scope>NUCLEOTIDE SEQUENCE [LARGE SCALE GENOMIC DNA]</scope>
    <source>
        <strain evidence="3">JCM 17924</strain>
    </source>
</reference>
<protein>
    <submittedName>
        <fullName evidence="2">Uncharacterized protein</fullName>
    </submittedName>
</protein>
<accession>A0ABP8IVE8</accession>
<sequence>MKTFYPLLLVGSLLVASSVTHAQTGSVGIGTSTPDAKAALDIQATDKGLLIPRLTEAQRTAMGAGLPAGLMVFQTDGPEPGFWYYFGGQWNRIPTAGSGDNLGNHTATRNLSLNGNWLSNDGQSTGLRLDNTGNVGLGVPAPNARLDLGQGALMLAPAIGNNAARPAVGTARIAGEIGAYGLAGGSTPAATADDGYLRLSAGGGTNAATKSFIDLAGFSQQADVNQTLRLGTAGAERLRVLADGRVAIGRTSAQQQLHVAGNIAADGTLGVILAAADRPLITRSWDAFTSGNYQGIGRWGVFMESNALTFGVPAVASKRFQWVSYNANSTVASTLMTLTQEGQLQVSNGVSVPAAESYAYATAKTQYYMVAPFDFMAANPATHQPVSFNTTSGQSAEIYLSGSGNGRVLAPVHLPQGATVTNLELQGYKNDGGSTPIIARLVRIRGVNGTTNYAGSNTPYASITANQNGFQTVSTAVNMAIDNSQFSYFVEAEMNSSQNVTLTNVRLTYTVTQVE</sequence>